<keyword evidence="3" id="KW-1185">Reference proteome</keyword>
<dbReference type="AlphaFoldDB" id="A0AAV5MV67"/>
<gene>
    <name evidence="2" type="ORF">SLEP1_g59991</name>
</gene>
<sequence>MTVGVFLWLFFWSLPSLPSATTDRTDSLTNCLKSATTSKLMSSEAPGGNRFQYLTSLSEILFA</sequence>
<protein>
    <recommendedName>
        <fullName evidence="4">Secreted protein</fullName>
    </recommendedName>
</protein>
<dbReference type="Proteomes" id="UP001054252">
    <property type="component" value="Unassembled WGS sequence"/>
</dbReference>
<feature type="chain" id="PRO_5043484360" description="Secreted protein" evidence="1">
    <location>
        <begin position="21"/>
        <end position="63"/>
    </location>
</feature>
<accession>A0AAV5MV67</accession>
<dbReference type="EMBL" id="BPVZ01001411">
    <property type="protein sequence ID" value="GKV53469.1"/>
    <property type="molecule type" value="Genomic_DNA"/>
</dbReference>
<reference evidence="2 3" key="1">
    <citation type="journal article" date="2021" name="Commun. Biol.">
        <title>The genome of Shorea leprosula (Dipterocarpaceae) highlights the ecological relevance of drought in aseasonal tropical rainforests.</title>
        <authorList>
            <person name="Ng K.K.S."/>
            <person name="Kobayashi M.J."/>
            <person name="Fawcett J.A."/>
            <person name="Hatakeyama M."/>
            <person name="Paape T."/>
            <person name="Ng C.H."/>
            <person name="Ang C.C."/>
            <person name="Tnah L.H."/>
            <person name="Lee C.T."/>
            <person name="Nishiyama T."/>
            <person name="Sese J."/>
            <person name="O'Brien M.J."/>
            <person name="Copetti D."/>
            <person name="Mohd Noor M.I."/>
            <person name="Ong R.C."/>
            <person name="Putra M."/>
            <person name="Sireger I.Z."/>
            <person name="Indrioko S."/>
            <person name="Kosugi Y."/>
            <person name="Izuno A."/>
            <person name="Isagi Y."/>
            <person name="Lee S.L."/>
            <person name="Shimizu K.K."/>
        </authorList>
    </citation>
    <scope>NUCLEOTIDE SEQUENCE [LARGE SCALE GENOMIC DNA]</scope>
    <source>
        <strain evidence="2">214</strain>
    </source>
</reference>
<keyword evidence="1" id="KW-0732">Signal</keyword>
<evidence type="ECO:0008006" key="4">
    <source>
        <dbReference type="Google" id="ProtNLM"/>
    </source>
</evidence>
<proteinExistence type="predicted"/>
<organism evidence="2 3">
    <name type="scientific">Rubroshorea leprosula</name>
    <dbReference type="NCBI Taxonomy" id="152421"/>
    <lineage>
        <taxon>Eukaryota</taxon>
        <taxon>Viridiplantae</taxon>
        <taxon>Streptophyta</taxon>
        <taxon>Embryophyta</taxon>
        <taxon>Tracheophyta</taxon>
        <taxon>Spermatophyta</taxon>
        <taxon>Magnoliopsida</taxon>
        <taxon>eudicotyledons</taxon>
        <taxon>Gunneridae</taxon>
        <taxon>Pentapetalae</taxon>
        <taxon>rosids</taxon>
        <taxon>malvids</taxon>
        <taxon>Malvales</taxon>
        <taxon>Dipterocarpaceae</taxon>
        <taxon>Rubroshorea</taxon>
    </lineage>
</organism>
<evidence type="ECO:0000256" key="1">
    <source>
        <dbReference type="SAM" id="SignalP"/>
    </source>
</evidence>
<feature type="signal peptide" evidence="1">
    <location>
        <begin position="1"/>
        <end position="20"/>
    </location>
</feature>
<name>A0AAV5MV67_9ROSI</name>
<comment type="caution">
    <text evidence="2">The sequence shown here is derived from an EMBL/GenBank/DDBJ whole genome shotgun (WGS) entry which is preliminary data.</text>
</comment>
<evidence type="ECO:0000313" key="3">
    <source>
        <dbReference type="Proteomes" id="UP001054252"/>
    </source>
</evidence>
<evidence type="ECO:0000313" key="2">
    <source>
        <dbReference type="EMBL" id="GKV53469.1"/>
    </source>
</evidence>